<evidence type="ECO:0000313" key="3">
    <source>
        <dbReference type="Proteomes" id="UP001378188"/>
    </source>
</evidence>
<keyword evidence="1" id="KW-0472">Membrane</keyword>
<feature type="transmembrane region" description="Helical" evidence="1">
    <location>
        <begin position="14"/>
        <end position="39"/>
    </location>
</feature>
<sequence length="65" mass="7145">MTAARRRLTSRTRLLIWVIIPAAILVFAAANIHLVYVAINSQPDCVPHLKDAGENGRYRAAKSAC</sequence>
<evidence type="ECO:0000256" key="1">
    <source>
        <dbReference type="SAM" id="Phobius"/>
    </source>
</evidence>
<keyword evidence="3" id="KW-1185">Reference proteome</keyword>
<protein>
    <submittedName>
        <fullName evidence="2">Uncharacterized protein</fullName>
    </submittedName>
</protein>
<keyword evidence="1" id="KW-0812">Transmembrane</keyword>
<evidence type="ECO:0000313" key="2">
    <source>
        <dbReference type="EMBL" id="MEJ8570386.1"/>
    </source>
</evidence>
<reference evidence="2 3" key="1">
    <citation type="submission" date="2024-02" db="EMBL/GenBank/DDBJ databases">
        <title>Genome analysis and characterization of Microbaculum marinisediminis sp. nov., isolated from marine sediment.</title>
        <authorList>
            <person name="Du Z.-J."/>
            <person name="Ye Y.-Q."/>
            <person name="Zhang Z.-R."/>
            <person name="Yuan S.-M."/>
            <person name="Zhang X.-Y."/>
        </authorList>
    </citation>
    <scope>NUCLEOTIDE SEQUENCE [LARGE SCALE GENOMIC DNA]</scope>
    <source>
        <strain evidence="2 3">SDUM1044001</strain>
    </source>
</reference>
<dbReference type="Proteomes" id="UP001378188">
    <property type="component" value="Unassembled WGS sequence"/>
</dbReference>
<organism evidence="2 3">
    <name type="scientific">Microbaculum marinum</name>
    <dbReference type="NCBI Taxonomy" id="1764581"/>
    <lineage>
        <taxon>Bacteria</taxon>
        <taxon>Pseudomonadati</taxon>
        <taxon>Pseudomonadota</taxon>
        <taxon>Alphaproteobacteria</taxon>
        <taxon>Hyphomicrobiales</taxon>
        <taxon>Tepidamorphaceae</taxon>
        <taxon>Microbaculum</taxon>
    </lineage>
</organism>
<dbReference type="AlphaFoldDB" id="A0AAW9RS84"/>
<proteinExistence type="predicted"/>
<comment type="caution">
    <text evidence="2">The sequence shown here is derived from an EMBL/GenBank/DDBJ whole genome shotgun (WGS) entry which is preliminary data.</text>
</comment>
<dbReference type="EMBL" id="JAZHOF010000001">
    <property type="protein sequence ID" value="MEJ8570386.1"/>
    <property type="molecule type" value="Genomic_DNA"/>
</dbReference>
<accession>A0AAW9RS84</accession>
<gene>
    <name evidence="2" type="ORF">V3328_02810</name>
</gene>
<name>A0AAW9RS84_9HYPH</name>
<keyword evidence="1" id="KW-1133">Transmembrane helix</keyword>